<dbReference type="HOGENOM" id="CLU_3326796_0_0_3"/>
<evidence type="ECO:0000313" key="2">
    <source>
        <dbReference type="Proteomes" id="UP000003835"/>
    </source>
</evidence>
<sequence>MTVYNFKKWRLPQKSDYPASEDKGHKLFIPHPYTYIEK</sequence>
<organism evidence="1 2">
    <name type="scientific">Coleofasciculus chthonoplastes PCC 7420</name>
    <dbReference type="NCBI Taxonomy" id="118168"/>
    <lineage>
        <taxon>Bacteria</taxon>
        <taxon>Bacillati</taxon>
        <taxon>Cyanobacteriota</taxon>
        <taxon>Cyanophyceae</taxon>
        <taxon>Coleofasciculales</taxon>
        <taxon>Coleofasciculaceae</taxon>
        <taxon>Coleofasciculus</taxon>
    </lineage>
</organism>
<protein>
    <submittedName>
        <fullName evidence="1">Uncharacterized protein</fullName>
    </submittedName>
</protein>
<dbReference type="EMBL" id="DS989870">
    <property type="protein sequence ID" value="EDX71736.1"/>
    <property type="molecule type" value="Genomic_DNA"/>
</dbReference>
<reference evidence="1 2" key="1">
    <citation type="submission" date="2008-07" db="EMBL/GenBank/DDBJ databases">
        <authorList>
            <person name="Tandeau de Marsac N."/>
            <person name="Ferriera S."/>
            <person name="Johnson J."/>
            <person name="Kravitz S."/>
            <person name="Beeson K."/>
            <person name="Sutton G."/>
            <person name="Rogers Y.-H."/>
            <person name="Friedman R."/>
            <person name="Frazier M."/>
            <person name="Venter J.C."/>
        </authorList>
    </citation>
    <scope>NUCLEOTIDE SEQUENCE [LARGE SCALE GENOMIC DNA]</scope>
    <source>
        <strain evidence="1 2">PCC 7420</strain>
    </source>
</reference>
<dbReference type="Proteomes" id="UP000003835">
    <property type="component" value="Unassembled WGS sequence"/>
</dbReference>
<name>B4W260_9CYAN</name>
<gene>
    <name evidence="1" type="ORF">MC7420_2402</name>
</gene>
<keyword evidence="2" id="KW-1185">Reference proteome</keyword>
<dbReference type="AlphaFoldDB" id="B4W260"/>
<proteinExistence type="predicted"/>
<evidence type="ECO:0000313" key="1">
    <source>
        <dbReference type="EMBL" id="EDX71736.1"/>
    </source>
</evidence>
<accession>B4W260</accession>